<sequence length="289" mass="31625">MCSNSPLTLAPWSCDLGYMTLRGLSRDVAGAPYTVLAVHGYLDNVNSIRHLVNAFDNANFIGMDLAGHGHSDHRPPGVHYNQLDYVQDIVGVINALALSRVILLGHSLGGILASIVAAVLPEKVHAVISIDAFGPLTEEASSTLSQITEALFSRQQKMIKTDAKKADLDSAVLARANMTDLSAAHCHTILMRNISRENGKTVWRSDPRLRTKSLLRMTPEQAQTVMQGIDCPFLVIGASSSFKKMSETFASRHTWVSQAQLKVIEGGHHVHMEQPEEVIAQIRHFVSNM</sequence>
<organism evidence="4 5">
    <name type="scientific">Alteromonas sediminis</name>
    <dbReference type="NCBI Taxonomy" id="2259342"/>
    <lineage>
        <taxon>Bacteria</taxon>
        <taxon>Pseudomonadati</taxon>
        <taxon>Pseudomonadota</taxon>
        <taxon>Gammaproteobacteria</taxon>
        <taxon>Alteromonadales</taxon>
        <taxon>Alteromonadaceae</taxon>
        <taxon>Alteromonas/Salinimonas group</taxon>
        <taxon>Alteromonas</taxon>
    </lineage>
</organism>
<reference evidence="4 5" key="1">
    <citation type="submission" date="2018-11" db="EMBL/GenBank/DDBJ databases">
        <authorList>
            <person name="Ye M.-Q."/>
            <person name="Du Z.-J."/>
        </authorList>
    </citation>
    <scope>NUCLEOTIDE SEQUENCE [LARGE SCALE GENOMIC DNA]</scope>
    <source>
        <strain evidence="4 5">U0105</strain>
    </source>
</reference>
<dbReference type="GO" id="GO:0016787">
    <property type="term" value="F:hydrolase activity"/>
    <property type="evidence" value="ECO:0007669"/>
    <property type="project" value="UniProtKB-KW"/>
</dbReference>
<dbReference type="Proteomes" id="UP000275281">
    <property type="component" value="Unassembled WGS sequence"/>
</dbReference>
<accession>A0A3N5Z812</accession>
<evidence type="ECO:0000256" key="1">
    <source>
        <dbReference type="ARBA" id="ARBA00008645"/>
    </source>
</evidence>
<dbReference type="SUPFAM" id="SSF53474">
    <property type="entry name" value="alpha/beta-Hydrolases"/>
    <property type="match status" value="1"/>
</dbReference>
<dbReference type="Gene3D" id="3.40.50.1820">
    <property type="entry name" value="alpha/beta hydrolase"/>
    <property type="match status" value="1"/>
</dbReference>
<dbReference type="PANTHER" id="PTHR43798:SF14">
    <property type="entry name" value="SERINE HYDROLASE-LIKE PROTEIN DDB_G0286239"/>
    <property type="match status" value="1"/>
</dbReference>
<dbReference type="InterPro" id="IPR000073">
    <property type="entry name" value="AB_hydrolase_1"/>
</dbReference>
<dbReference type="GO" id="GO:0016020">
    <property type="term" value="C:membrane"/>
    <property type="evidence" value="ECO:0007669"/>
    <property type="project" value="TreeGrafter"/>
</dbReference>
<evidence type="ECO:0000256" key="2">
    <source>
        <dbReference type="ARBA" id="ARBA00022801"/>
    </source>
</evidence>
<keyword evidence="2 4" id="KW-0378">Hydrolase</keyword>
<evidence type="ECO:0000313" key="5">
    <source>
        <dbReference type="Proteomes" id="UP000275281"/>
    </source>
</evidence>
<dbReference type="PRINTS" id="PR00412">
    <property type="entry name" value="EPOXHYDRLASE"/>
</dbReference>
<dbReference type="RefSeq" id="WP_124029206.1">
    <property type="nucleotide sequence ID" value="NZ_JBHRSN010000013.1"/>
</dbReference>
<evidence type="ECO:0000259" key="3">
    <source>
        <dbReference type="Pfam" id="PF00561"/>
    </source>
</evidence>
<dbReference type="AlphaFoldDB" id="A0A3N5Z812"/>
<dbReference type="PANTHER" id="PTHR43798">
    <property type="entry name" value="MONOACYLGLYCEROL LIPASE"/>
    <property type="match status" value="1"/>
</dbReference>
<keyword evidence="5" id="KW-1185">Reference proteome</keyword>
<evidence type="ECO:0000313" key="4">
    <source>
        <dbReference type="EMBL" id="RPJ65078.1"/>
    </source>
</evidence>
<dbReference type="Pfam" id="PF00561">
    <property type="entry name" value="Abhydrolase_1"/>
    <property type="match status" value="1"/>
</dbReference>
<dbReference type="InterPro" id="IPR050266">
    <property type="entry name" value="AB_hydrolase_sf"/>
</dbReference>
<feature type="domain" description="AB hydrolase-1" evidence="3">
    <location>
        <begin position="34"/>
        <end position="273"/>
    </location>
</feature>
<protein>
    <submittedName>
        <fullName evidence="4">Alpha/beta hydrolase</fullName>
    </submittedName>
</protein>
<proteinExistence type="inferred from homology"/>
<comment type="similarity">
    <text evidence="1">Belongs to the AB hydrolase superfamily.</text>
</comment>
<dbReference type="OrthoDB" id="149912at2"/>
<dbReference type="InterPro" id="IPR000639">
    <property type="entry name" value="Epox_hydrolase-like"/>
</dbReference>
<gene>
    <name evidence="4" type="ORF">DRW07_17335</name>
</gene>
<name>A0A3N5Z812_9ALTE</name>
<comment type="caution">
    <text evidence="4">The sequence shown here is derived from an EMBL/GenBank/DDBJ whole genome shotgun (WGS) entry which is preliminary data.</text>
</comment>
<dbReference type="InterPro" id="IPR029058">
    <property type="entry name" value="AB_hydrolase_fold"/>
</dbReference>
<dbReference type="EMBL" id="RPOK01000006">
    <property type="protein sequence ID" value="RPJ65078.1"/>
    <property type="molecule type" value="Genomic_DNA"/>
</dbReference>